<sequence length="264" mass="27479">MSPEPEDSCGHSAERAGDSAGVPWEGRSFESNPHSGDDGSADPALLAALLAFRAGSGDAAAVVEAYRSARLLIPLVPEKGDEGVGPTGLRVDKTQELSIVTVAAPDGRRVLPVFTSVGALSRWDPVARPVPADGVRTAMAAASDDTDLIVIDPGSETEFVVRRPAVWAIGQGHTWEPAPTSPEVYTALQASIGGELAVLDLSVAAGDPDARMRGPELVVRLHLIDGLDAGELDAVLSRLATRWAADDRIAVLVDSLTVKLVRGS</sequence>
<comment type="caution">
    <text evidence="3">The sequence shown here is derived from an EMBL/GenBank/DDBJ whole genome shotgun (WGS) entry which is preliminary data.</text>
</comment>
<evidence type="ECO:0000313" key="3">
    <source>
        <dbReference type="EMBL" id="KAA9087253.1"/>
    </source>
</evidence>
<dbReference type="Pfam" id="PF07179">
    <property type="entry name" value="SseB"/>
    <property type="match status" value="1"/>
</dbReference>
<organism evidence="3 4">
    <name type="scientific">Microbacterium radiodurans</name>
    <dbReference type="NCBI Taxonomy" id="661398"/>
    <lineage>
        <taxon>Bacteria</taxon>
        <taxon>Bacillati</taxon>
        <taxon>Actinomycetota</taxon>
        <taxon>Actinomycetes</taxon>
        <taxon>Micrococcales</taxon>
        <taxon>Microbacteriaceae</taxon>
        <taxon>Microbacterium</taxon>
    </lineage>
</organism>
<accession>A0A5J5IU95</accession>
<feature type="domain" description="SseB protein N-terminal" evidence="2">
    <location>
        <begin position="46"/>
        <end position="168"/>
    </location>
</feature>
<name>A0A5J5IU95_9MICO</name>
<evidence type="ECO:0000259" key="2">
    <source>
        <dbReference type="Pfam" id="PF07179"/>
    </source>
</evidence>
<dbReference type="InterPro" id="IPR009839">
    <property type="entry name" value="SseB_N"/>
</dbReference>
<evidence type="ECO:0000313" key="4">
    <source>
        <dbReference type="Proteomes" id="UP000327039"/>
    </source>
</evidence>
<evidence type="ECO:0000256" key="1">
    <source>
        <dbReference type="SAM" id="MobiDB-lite"/>
    </source>
</evidence>
<feature type="compositionally biased region" description="Basic and acidic residues" evidence="1">
    <location>
        <begin position="8"/>
        <end position="17"/>
    </location>
</feature>
<reference evidence="4" key="1">
    <citation type="submission" date="2019-09" db="EMBL/GenBank/DDBJ databases">
        <title>Mumia zhuanghuii sp. nov. isolated from the intestinal contents of plateau pika (Ochotona curzoniae) in the Qinghai-Tibet plateau of China.</title>
        <authorList>
            <person name="Tian Z."/>
        </authorList>
    </citation>
    <scope>NUCLEOTIDE SEQUENCE [LARGE SCALE GENOMIC DNA]</scope>
    <source>
        <strain evidence="4">DSM 25564</strain>
    </source>
</reference>
<feature type="region of interest" description="Disordered" evidence="1">
    <location>
        <begin position="1"/>
        <end position="40"/>
    </location>
</feature>
<protein>
    <submittedName>
        <fullName evidence="3">SseB family protein</fullName>
    </submittedName>
</protein>
<proteinExistence type="predicted"/>
<dbReference type="Proteomes" id="UP000327039">
    <property type="component" value="Unassembled WGS sequence"/>
</dbReference>
<gene>
    <name evidence="3" type="ORF">F6B42_09925</name>
</gene>
<dbReference type="OrthoDB" id="5188303at2"/>
<dbReference type="EMBL" id="VYRZ01000002">
    <property type="protein sequence ID" value="KAA9087253.1"/>
    <property type="molecule type" value="Genomic_DNA"/>
</dbReference>
<keyword evidence="4" id="KW-1185">Reference proteome</keyword>
<dbReference type="RefSeq" id="WP_150419448.1">
    <property type="nucleotide sequence ID" value="NZ_VYRZ01000002.1"/>
</dbReference>
<dbReference type="AlphaFoldDB" id="A0A5J5IU95"/>